<organism evidence="2 3">
    <name type="scientific">Plectosphaerella cucumerina</name>
    <dbReference type="NCBI Taxonomy" id="40658"/>
    <lineage>
        <taxon>Eukaryota</taxon>
        <taxon>Fungi</taxon>
        <taxon>Dikarya</taxon>
        <taxon>Ascomycota</taxon>
        <taxon>Pezizomycotina</taxon>
        <taxon>Sordariomycetes</taxon>
        <taxon>Hypocreomycetidae</taxon>
        <taxon>Glomerellales</taxon>
        <taxon>Plectosphaerellaceae</taxon>
        <taxon>Plectosphaerella</taxon>
    </lineage>
</organism>
<gene>
    <name evidence="2" type="ORF">B0T11DRAFT_302827</name>
</gene>
<name>A0A8K0WY08_9PEZI</name>
<evidence type="ECO:0000256" key="1">
    <source>
        <dbReference type="SAM" id="MobiDB-lite"/>
    </source>
</evidence>
<accession>A0A8K0WY08</accession>
<proteinExistence type="predicted"/>
<evidence type="ECO:0000313" key="3">
    <source>
        <dbReference type="Proteomes" id="UP000813385"/>
    </source>
</evidence>
<evidence type="ECO:0000313" key="2">
    <source>
        <dbReference type="EMBL" id="KAH7347655.1"/>
    </source>
</evidence>
<feature type="region of interest" description="Disordered" evidence="1">
    <location>
        <begin position="79"/>
        <end position="154"/>
    </location>
</feature>
<dbReference type="Proteomes" id="UP000813385">
    <property type="component" value="Unassembled WGS sequence"/>
</dbReference>
<comment type="caution">
    <text evidence="2">The sequence shown here is derived from an EMBL/GenBank/DDBJ whole genome shotgun (WGS) entry which is preliminary data.</text>
</comment>
<feature type="compositionally biased region" description="Polar residues" evidence="1">
    <location>
        <begin position="80"/>
        <end position="116"/>
    </location>
</feature>
<sequence>MNESLDRPRDFIVQATPMRDHPEDMLVVPDEKGPVHPGRSRRNMPALQALRTDVCATNETETALKHMYREFVSRMEFSPPLSTAATPESYTGSGETPSDTYFQTPTETTSVGTQTELDYPGEGLANLASDGRRSTTDGDGSSPGPTRTELSAPFQLTRPVSLSDNLEHSISAACRMLSRMEAMTQSLQGIMVRLVRDHRRLVDNSPRYDEISTKRTIPEDEDWNQEEVVTILDAWDEIGELNIA</sequence>
<keyword evidence="3" id="KW-1185">Reference proteome</keyword>
<reference evidence="2" key="1">
    <citation type="journal article" date="2021" name="Nat. Commun.">
        <title>Genetic determinants of endophytism in the Arabidopsis root mycobiome.</title>
        <authorList>
            <person name="Mesny F."/>
            <person name="Miyauchi S."/>
            <person name="Thiergart T."/>
            <person name="Pickel B."/>
            <person name="Atanasova L."/>
            <person name="Karlsson M."/>
            <person name="Huettel B."/>
            <person name="Barry K.W."/>
            <person name="Haridas S."/>
            <person name="Chen C."/>
            <person name="Bauer D."/>
            <person name="Andreopoulos W."/>
            <person name="Pangilinan J."/>
            <person name="LaButti K."/>
            <person name="Riley R."/>
            <person name="Lipzen A."/>
            <person name="Clum A."/>
            <person name="Drula E."/>
            <person name="Henrissat B."/>
            <person name="Kohler A."/>
            <person name="Grigoriev I.V."/>
            <person name="Martin F.M."/>
            <person name="Hacquard S."/>
        </authorList>
    </citation>
    <scope>NUCLEOTIDE SEQUENCE</scope>
    <source>
        <strain evidence="2">MPI-CAGE-AT-0016</strain>
    </source>
</reference>
<protein>
    <submittedName>
        <fullName evidence="2">Uncharacterized protein</fullName>
    </submittedName>
</protein>
<feature type="compositionally biased region" description="Polar residues" evidence="1">
    <location>
        <begin position="137"/>
        <end position="149"/>
    </location>
</feature>
<dbReference type="AlphaFoldDB" id="A0A8K0WY08"/>
<dbReference type="EMBL" id="JAGPXD010000007">
    <property type="protein sequence ID" value="KAH7347655.1"/>
    <property type="molecule type" value="Genomic_DNA"/>
</dbReference>